<reference evidence="1 2" key="1">
    <citation type="submission" date="2021-01" db="EMBL/GenBank/DDBJ databases">
        <title>Whole genome shotgun sequence of Microbispora corallina NBRC 16416.</title>
        <authorList>
            <person name="Komaki H."/>
            <person name="Tamura T."/>
        </authorList>
    </citation>
    <scope>NUCLEOTIDE SEQUENCE [LARGE SCALE GENOMIC DNA]</scope>
    <source>
        <strain evidence="1 2">NBRC 16416</strain>
    </source>
</reference>
<dbReference type="Proteomes" id="UP000603904">
    <property type="component" value="Unassembled WGS sequence"/>
</dbReference>
<evidence type="ECO:0000313" key="2">
    <source>
        <dbReference type="Proteomes" id="UP000603904"/>
    </source>
</evidence>
<accession>A0ABQ4G7P4</accession>
<proteinExistence type="predicted"/>
<protein>
    <recommendedName>
        <fullName evidence="3">Lipoprotein</fullName>
    </recommendedName>
</protein>
<organism evidence="1 2">
    <name type="scientific">Microbispora corallina</name>
    <dbReference type="NCBI Taxonomy" id="83302"/>
    <lineage>
        <taxon>Bacteria</taxon>
        <taxon>Bacillati</taxon>
        <taxon>Actinomycetota</taxon>
        <taxon>Actinomycetes</taxon>
        <taxon>Streptosporangiales</taxon>
        <taxon>Streptosporangiaceae</taxon>
        <taxon>Microbispora</taxon>
    </lineage>
</organism>
<evidence type="ECO:0000313" key="1">
    <source>
        <dbReference type="EMBL" id="GIH43091.1"/>
    </source>
</evidence>
<name>A0ABQ4G7P4_9ACTN</name>
<comment type="caution">
    <text evidence="1">The sequence shown here is derived from an EMBL/GenBank/DDBJ whole genome shotgun (WGS) entry which is preliminary data.</text>
</comment>
<keyword evidence="2" id="KW-1185">Reference proteome</keyword>
<dbReference type="RefSeq" id="WP_204060247.1">
    <property type="nucleotide sequence ID" value="NZ_BAAAGP010000029.1"/>
</dbReference>
<dbReference type="EMBL" id="BOOC01000035">
    <property type="protein sequence ID" value="GIH43091.1"/>
    <property type="molecule type" value="Genomic_DNA"/>
</dbReference>
<gene>
    <name evidence="1" type="ORF">Mco01_60910</name>
</gene>
<sequence>MPVARKFSPIALAFLVGATTTLICGGCSINCETSAKKYFAIVREATRNSFGTDEAPHRDEMSGCDSWDDPAVLIPIRGQITSAAEVSTQMKADHWEPLSKQEAKAYGGEVALRKRVQNQVLIAIIGETQGAPGKQVEVIAGD</sequence>
<evidence type="ECO:0008006" key="3">
    <source>
        <dbReference type="Google" id="ProtNLM"/>
    </source>
</evidence>